<keyword evidence="2" id="KW-0678">Repressor</keyword>
<sequence>MSFKPMDPQEPKTDETNHRIMTRRVSRSAQSRSPVLESKDGLREMDRLTPSSSPEPVAGRVATRSASTDSSLPDIAETRKRRRKTQTKKRQPAKQVRDDTDRETRHTAQRMTKEAKEAKKAQREIIIKSRLSELEKLERAVKNGSHPDYLQLLRDIEAKRDEKRHRAEARHELIEKGIRKMILAQEKIAYDQYHLDKLALRRTMIQQMQQKINTLEQEYHSRTVQGKPYFATPDVNDWLDWVPPERPSNISLTLIRLLFDDLRSLTLGLSPDCIDEDLALAHGDAVSPEPSHVLPFSLGRSSPTGRATSPIHSLASLVDRQDTHHLHPHHRYLSDSLTSTQPL</sequence>
<dbReference type="EMBL" id="KV440982">
    <property type="protein sequence ID" value="OAD73035.1"/>
    <property type="molecule type" value="Genomic_DNA"/>
</dbReference>
<evidence type="ECO:0000256" key="5">
    <source>
        <dbReference type="ARBA" id="ARBA00023242"/>
    </source>
</evidence>
<keyword evidence="4" id="KW-0804">Transcription</keyword>
<evidence type="ECO:0000313" key="9">
    <source>
        <dbReference type="Proteomes" id="UP000077315"/>
    </source>
</evidence>
<dbReference type="InterPro" id="IPR013907">
    <property type="entry name" value="Sds3"/>
</dbReference>
<keyword evidence="5" id="KW-0539">Nucleus</keyword>
<evidence type="ECO:0000313" key="8">
    <source>
        <dbReference type="EMBL" id="OAD73035.1"/>
    </source>
</evidence>
<dbReference type="GO" id="GO:0010468">
    <property type="term" value="P:regulation of gene expression"/>
    <property type="evidence" value="ECO:0007669"/>
    <property type="project" value="UniProtKB-ARBA"/>
</dbReference>
<evidence type="ECO:0000256" key="1">
    <source>
        <dbReference type="ARBA" id="ARBA00004123"/>
    </source>
</evidence>
<dbReference type="Proteomes" id="UP000077315">
    <property type="component" value="Unassembled WGS sequence"/>
</dbReference>
<reference evidence="9" key="1">
    <citation type="submission" date="2015-06" db="EMBL/GenBank/DDBJ databases">
        <title>Expansion of signal transduction pathways in fungi by whole-genome duplication.</title>
        <authorList>
            <consortium name="DOE Joint Genome Institute"/>
            <person name="Corrochano L.M."/>
            <person name="Kuo A."/>
            <person name="Marcet-Houben M."/>
            <person name="Polaino S."/>
            <person name="Salamov A."/>
            <person name="Villalobos J.M."/>
            <person name="Alvarez M.I."/>
            <person name="Avalos J."/>
            <person name="Benito E.P."/>
            <person name="Benoit I."/>
            <person name="Burger G."/>
            <person name="Camino L.P."/>
            <person name="Canovas D."/>
            <person name="Cerda-Olmedo E."/>
            <person name="Cheng J.-F."/>
            <person name="Dominguez A."/>
            <person name="Elias M."/>
            <person name="Eslava A.P."/>
            <person name="Glaser F."/>
            <person name="Grimwood J."/>
            <person name="Gutierrez G."/>
            <person name="Heitman J."/>
            <person name="Henrissat B."/>
            <person name="Iturriaga E.A."/>
            <person name="Lang B.F."/>
            <person name="Lavin J.L."/>
            <person name="Lee S."/>
            <person name="Li W."/>
            <person name="Lindquist E."/>
            <person name="Lopez-Garcia S."/>
            <person name="Luque E.M."/>
            <person name="Marcos A.T."/>
            <person name="Martin J."/>
            <person name="McCluskey K."/>
            <person name="Medina H.R."/>
            <person name="Miralles-Duran A."/>
            <person name="Miyazaki A."/>
            <person name="Munoz-Torres E."/>
            <person name="Oguiza J.A."/>
            <person name="Ohm R."/>
            <person name="Olmedo M."/>
            <person name="Orejas M."/>
            <person name="Ortiz-Castellanos L."/>
            <person name="Pisabarro A.G."/>
            <person name="Rodriguez-Romero J."/>
            <person name="Ruiz-Herrera J."/>
            <person name="Ruiz-Vazquez R."/>
            <person name="Sanz C."/>
            <person name="Schackwitz W."/>
            <person name="Schmutz J."/>
            <person name="Shahriari M."/>
            <person name="Shelest E."/>
            <person name="Silva-Franco F."/>
            <person name="Soanes D."/>
            <person name="Syed K."/>
            <person name="Tagua V.G."/>
            <person name="Talbot N.J."/>
            <person name="Thon M."/>
            <person name="De vries R.P."/>
            <person name="Wiebenga A."/>
            <person name="Yadav J.S."/>
            <person name="Braun E.L."/>
            <person name="Baker S."/>
            <person name="Garre V."/>
            <person name="Horwitz B."/>
            <person name="Torres-Martinez S."/>
            <person name="Idnurm A."/>
            <person name="Herrera-Estrella A."/>
            <person name="Gabaldon T."/>
            <person name="Grigoriev I.V."/>
        </authorList>
    </citation>
    <scope>NUCLEOTIDE SEQUENCE [LARGE SCALE GENOMIC DNA]</scope>
    <source>
        <strain evidence="9">NRRL 1555(-)</strain>
    </source>
</reference>
<keyword evidence="9" id="KW-1185">Reference proteome</keyword>
<feature type="coiled-coil region" evidence="6">
    <location>
        <begin position="198"/>
        <end position="225"/>
    </location>
</feature>
<dbReference type="Pfam" id="PF08598">
    <property type="entry name" value="Sds3"/>
    <property type="match status" value="1"/>
</dbReference>
<protein>
    <submittedName>
        <fullName evidence="8">Uncharacterized protein</fullName>
    </submittedName>
</protein>
<evidence type="ECO:0000256" key="4">
    <source>
        <dbReference type="ARBA" id="ARBA00023163"/>
    </source>
</evidence>
<evidence type="ECO:0000256" key="3">
    <source>
        <dbReference type="ARBA" id="ARBA00023015"/>
    </source>
</evidence>
<accession>A0A162X7T2</accession>
<dbReference type="GO" id="GO:0005654">
    <property type="term" value="C:nucleoplasm"/>
    <property type="evidence" value="ECO:0007669"/>
    <property type="project" value="UniProtKB-ARBA"/>
</dbReference>
<dbReference type="GeneID" id="28999418"/>
<gene>
    <name evidence="8" type="ORF">PHYBLDRAFT_181731</name>
</gene>
<feature type="compositionally biased region" description="Basic and acidic residues" evidence="7">
    <location>
        <begin position="95"/>
        <end position="121"/>
    </location>
</feature>
<proteinExistence type="predicted"/>
<dbReference type="SMART" id="SM01401">
    <property type="entry name" value="Sds3"/>
    <property type="match status" value="1"/>
</dbReference>
<keyword evidence="3" id="KW-0805">Transcription regulation</keyword>
<keyword evidence="6" id="KW-0175">Coiled coil</keyword>
<feature type="compositionally biased region" description="Basic residues" evidence="7">
    <location>
        <begin position="79"/>
        <end position="92"/>
    </location>
</feature>
<comment type="subcellular location">
    <subcellularLocation>
        <location evidence="1">Nucleus</location>
    </subcellularLocation>
</comment>
<feature type="compositionally biased region" description="Basic and acidic residues" evidence="7">
    <location>
        <begin position="37"/>
        <end position="47"/>
    </location>
</feature>
<dbReference type="VEuPathDB" id="FungiDB:PHYBLDRAFT_181731"/>
<dbReference type="RefSeq" id="XP_018291075.1">
    <property type="nucleotide sequence ID" value="XM_018438512.1"/>
</dbReference>
<feature type="region of interest" description="Disordered" evidence="7">
    <location>
        <begin position="1"/>
        <end position="121"/>
    </location>
</feature>
<evidence type="ECO:0000256" key="7">
    <source>
        <dbReference type="SAM" id="MobiDB-lite"/>
    </source>
</evidence>
<dbReference type="AlphaFoldDB" id="A0A162X7T2"/>
<organism evidence="8 9">
    <name type="scientific">Phycomyces blakesleeanus (strain ATCC 8743b / DSM 1359 / FGSC 10004 / NBRC 33097 / NRRL 1555)</name>
    <dbReference type="NCBI Taxonomy" id="763407"/>
    <lineage>
        <taxon>Eukaryota</taxon>
        <taxon>Fungi</taxon>
        <taxon>Fungi incertae sedis</taxon>
        <taxon>Mucoromycota</taxon>
        <taxon>Mucoromycotina</taxon>
        <taxon>Mucoromycetes</taxon>
        <taxon>Mucorales</taxon>
        <taxon>Phycomycetaceae</taxon>
        <taxon>Phycomyces</taxon>
    </lineage>
</organism>
<dbReference type="OrthoDB" id="2442703at2759"/>
<name>A0A162X7T2_PHYB8</name>
<evidence type="ECO:0000256" key="2">
    <source>
        <dbReference type="ARBA" id="ARBA00022491"/>
    </source>
</evidence>
<dbReference type="InParanoid" id="A0A162X7T2"/>
<feature type="compositionally biased region" description="Basic and acidic residues" evidence="7">
    <location>
        <begin position="7"/>
        <end position="18"/>
    </location>
</feature>
<dbReference type="STRING" id="763407.A0A162X7T2"/>
<evidence type="ECO:0000256" key="6">
    <source>
        <dbReference type="SAM" id="Coils"/>
    </source>
</evidence>